<dbReference type="Proteomes" id="UP000637774">
    <property type="component" value="Unassembled WGS sequence"/>
</dbReference>
<comment type="caution">
    <text evidence="1">The sequence shown here is derived from an EMBL/GenBank/DDBJ whole genome shotgun (WGS) entry which is preliminary data.</text>
</comment>
<keyword evidence="2" id="KW-1185">Reference proteome</keyword>
<evidence type="ECO:0000313" key="2">
    <source>
        <dbReference type="Proteomes" id="UP000637774"/>
    </source>
</evidence>
<dbReference type="Pfam" id="PF13585">
    <property type="entry name" value="CHU_C"/>
    <property type="match status" value="1"/>
</dbReference>
<evidence type="ECO:0008006" key="3">
    <source>
        <dbReference type="Google" id="ProtNLM"/>
    </source>
</evidence>
<proteinExistence type="predicted"/>
<evidence type="ECO:0000313" key="1">
    <source>
        <dbReference type="EMBL" id="GGH80483.1"/>
    </source>
</evidence>
<organism evidence="1 2">
    <name type="scientific">Hymenobacter frigidus</name>
    <dbReference type="NCBI Taxonomy" id="1524095"/>
    <lineage>
        <taxon>Bacteria</taxon>
        <taxon>Pseudomonadati</taxon>
        <taxon>Bacteroidota</taxon>
        <taxon>Cytophagia</taxon>
        <taxon>Cytophagales</taxon>
        <taxon>Hymenobacteraceae</taxon>
        <taxon>Hymenobacter</taxon>
    </lineage>
</organism>
<protein>
    <recommendedName>
        <fullName evidence="3">Gliding motility-associated C-terminal domain-containing protein</fullName>
    </recommendedName>
</protein>
<dbReference type="InterPro" id="IPR013783">
    <property type="entry name" value="Ig-like_fold"/>
</dbReference>
<dbReference type="EMBL" id="BMGY01000004">
    <property type="protein sequence ID" value="GGH80483.1"/>
    <property type="molecule type" value="Genomic_DNA"/>
</dbReference>
<dbReference type="Gene3D" id="2.60.40.10">
    <property type="entry name" value="Immunoglobulins"/>
    <property type="match status" value="2"/>
</dbReference>
<gene>
    <name evidence="1" type="ORF">GCM10011495_05760</name>
</gene>
<name>A0ABQ1ZY04_9BACT</name>
<reference evidence="2" key="1">
    <citation type="journal article" date="2019" name="Int. J. Syst. Evol. Microbiol.">
        <title>The Global Catalogue of Microorganisms (GCM) 10K type strain sequencing project: providing services to taxonomists for standard genome sequencing and annotation.</title>
        <authorList>
            <consortium name="The Broad Institute Genomics Platform"/>
            <consortium name="The Broad Institute Genome Sequencing Center for Infectious Disease"/>
            <person name="Wu L."/>
            <person name="Ma J."/>
        </authorList>
    </citation>
    <scope>NUCLEOTIDE SEQUENCE [LARGE SCALE GENOMIC DNA]</scope>
    <source>
        <strain evidence="2">CGMCC 1.14966</strain>
    </source>
</reference>
<accession>A0ABQ1ZY04</accession>
<sequence>MHNPAAFDADGDSLSFKLRTCQQVPLGVDGTVGPSCGATGNNTPAPQICPNYRYPNDPLVTPGTTPVTVPPAAPGPALFVINERTGQLTWNAPVVSGTYNVAILIEEWRRTALSKRLIGTVIRDMQIIVTASVNLRPAITIPADLCVVAGQRVTGVVTAVDASSPVSPQTPISLFAYSGIIPPATFTQTQTGPPMARGNFNWQTDCSNVARLPYLVVFKAQDSPNPVSPTNPILIDEQTWSITVVGPAPQNLRAIDLSNGVRLRWRLYECANAAQIHIYRKLNTSNFVPGPCDTGIPASAGYTRIGTVPKDSTGFTDRTVTLERGQTYCYRIYAEFPLPAGGNSIASQEACVVVAGRAALLTNVDVENTSTTAGQISVRWTKPRTTAAGGFTGTLSYVLSRGEGANPSTFVPVRAPFTAITDTSYVDSGLNTQNLQYTYRLQFVRSFAGGTAPIIETSPTATSVRTNAVPANPAATAVTVSWSYNVPWDNTAQPTTVYRRRGGTGPYVVVGTATSTATGGTYTDRDPTLRKGETYCYYVQTNGRYAALAFLSSLLNKSQEKCLVLSSPPCTPILSLQTTNCDSLAALQEFPGLSQRYSNRLKWTLGNLPTGCDATIASYNVYYRPTPTGAFALIGNTSFPSFVHSDLMFSGGCYAVQAIAPSGVRSDTSNVACQDNCVFFKLPNIFTPNGDAQNAVFRPKNNSPIRSIHFKAFNRWGVKVFENTTTSADRILINWDGGGPVGESNGTGAKVVDGIYYYLAEVEFADFANTKRTYKGWVQIIR</sequence>